<dbReference type="AlphaFoldDB" id="A0ABD0PIQ9"/>
<gene>
    <name evidence="1" type="ORF">M9458_029916</name>
</gene>
<reference evidence="1 2" key="1">
    <citation type="submission" date="2024-05" db="EMBL/GenBank/DDBJ databases">
        <title>Genome sequencing and assembly of Indian major carp, Cirrhinus mrigala (Hamilton, 1822).</title>
        <authorList>
            <person name="Mohindra V."/>
            <person name="Chowdhury L.M."/>
            <person name="Lal K."/>
            <person name="Jena J.K."/>
        </authorList>
    </citation>
    <scope>NUCLEOTIDE SEQUENCE [LARGE SCALE GENOMIC DNA]</scope>
    <source>
        <strain evidence="1">CM1030</strain>
        <tissue evidence="1">Blood</tissue>
    </source>
</reference>
<proteinExistence type="predicted"/>
<feature type="non-terminal residue" evidence="1">
    <location>
        <position position="75"/>
    </location>
</feature>
<protein>
    <submittedName>
        <fullName evidence="1">Uncharacterized protein</fullName>
    </submittedName>
</protein>
<comment type="caution">
    <text evidence="1">The sequence shown here is derived from an EMBL/GenBank/DDBJ whole genome shotgun (WGS) entry which is preliminary data.</text>
</comment>
<sequence>MHFWEERNRGQVWPGVTVLPRNQSSSLEGSGQSKTLLISSCSPSMHIAAASYLEVEGPEWKEVGNAALERSLPKD</sequence>
<evidence type="ECO:0000313" key="2">
    <source>
        <dbReference type="Proteomes" id="UP001529510"/>
    </source>
</evidence>
<dbReference type="Proteomes" id="UP001529510">
    <property type="component" value="Unassembled WGS sequence"/>
</dbReference>
<name>A0ABD0PIQ9_CIRMR</name>
<accession>A0ABD0PIQ9</accession>
<keyword evidence="2" id="KW-1185">Reference proteome</keyword>
<organism evidence="1 2">
    <name type="scientific">Cirrhinus mrigala</name>
    <name type="common">Mrigala</name>
    <dbReference type="NCBI Taxonomy" id="683832"/>
    <lineage>
        <taxon>Eukaryota</taxon>
        <taxon>Metazoa</taxon>
        <taxon>Chordata</taxon>
        <taxon>Craniata</taxon>
        <taxon>Vertebrata</taxon>
        <taxon>Euteleostomi</taxon>
        <taxon>Actinopterygii</taxon>
        <taxon>Neopterygii</taxon>
        <taxon>Teleostei</taxon>
        <taxon>Ostariophysi</taxon>
        <taxon>Cypriniformes</taxon>
        <taxon>Cyprinidae</taxon>
        <taxon>Labeoninae</taxon>
        <taxon>Labeonini</taxon>
        <taxon>Cirrhinus</taxon>
    </lineage>
</organism>
<evidence type="ECO:0000313" key="1">
    <source>
        <dbReference type="EMBL" id="KAL0173948.1"/>
    </source>
</evidence>
<dbReference type="EMBL" id="JAMKFB020000015">
    <property type="protein sequence ID" value="KAL0173948.1"/>
    <property type="molecule type" value="Genomic_DNA"/>
</dbReference>